<dbReference type="FunFam" id="2.60.40.60:FF:000285">
    <property type="entry name" value="Calsyntenin-1, isoform C"/>
    <property type="match status" value="1"/>
</dbReference>
<dbReference type="Proteomes" id="UP000036403">
    <property type="component" value="Unassembled WGS sequence"/>
</dbReference>
<dbReference type="EMBL" id="LBMM01003864">
    <property type="protein sequence ID" value="KMQ93041.1"/>
    <property type="molecule type" value="Genomic_DNA"/>
</dbReference>
<comment type="caution">
    <text evidence="1">The sequence shown here is derived from an EMBL/GenBank/DDBJ whole genome shotgun (WGS) entry which is preliminary data.</text>
</comment>
<evidence type="ECO:0000313" key="1">
    <source>
        <dbReference type="EMBL" id="KMQ93041.1"/>
    </source>
</evidence>
<dbReference type="STRING" id="67767.A0A0J7KRV8"/>
<sequence length="150" mass="17165">MLVKSDSLSVFLEKLPEKTKRYLLRGIRVSRTRVFAVPRLDLESLESGYHGLVKENETLVEVTPQIRALGTKVCSFRIANKHHGEAPFEIVLKEKGMAELRAFRVLNCEKRRNYKFDIAAVGCNGAQSEKYVLHTHIKRSTFTFALEQSQ</sequence>
<organism evidence="1 2">
    <name type="scientific">Lasius niger</name>
    <name type="common">Black garden ant</name>
    <dbReference type="NCBI Taxonomy" id="67767"/>
    <lineage>
        <taxon>Eukaryota</taxon>
        <taxon>Metazoa</taxon>
        <taxon>Ecdysozoa</taxon>
        <taxon>Arthropoda</taxon>
        <taxon>Hexapoda</taxon>
        <taxon>Insecta</taxon>
        <taxon>Pterygota</taxon>
        <taxon>Neoptera</taxon>
        <taxon>Endopterygota</taxon>
        <taxon>Hymenoptera</taxon>
        <taxon>Apocrita</taxon>
        <taxon>Aculeata</taxon>
        <taxon>Formicoidea</taxon>
        <taxon>Formicidae</taxon>
        <taxon>Formicinae</taxon>
        <taxon>Lasius</taxon>
        <taxon>Lasius</taxon>
    </lineage>
</organism>
<dbReference type="PaxDb" id="67767-A0A0J7KRV8"/>
<reference evidence="1 2" key="1">
    <citation type="submission" date="2015-04" db="EMBL/GenBank/DDBJ databases">
        <title>Lasius niger genome sequencing.</title>
        <authorList>
            <person name="Konorov E.A."/>
            <person name="Nikitin M.A."/>
            <person name="Kirill M.V."/>
            <person name="Chang P."/>
        </authorList>
    </citation>
    <scope>NUCLEOTIDE SEQUENCE [LARGE SCALE GENOMIC DNA]</scope>
    <source>
        <tissue evidence="1">Whole</tissue>
    </source>
</reference>
<accession>A0A0J7KRV8</accession>
<keyword evidence="2" id="KW-1185">Reference proteome</keyword>
<dbReference type="OrthoDB" id="10012272at2759"/>
<gene>
    <name evidence="1" type="ORF">RF55_6898</name>
</gene>
<dbReference type="AlphaFoldDB" id="A0A0J7KRV8"/>
<proteinExistence type="predicted"/>
<name>A0A0J7KRV8_LASNI</name>
<evidence type="ECO:0000313" key="2">
    <source>
        <dbReference type="Proteomes" id="UP000036403"/>
    </source>
</evidence>
<protein>
    <submittedName>
        <fullName evidence="1">Calsyntenin-1-like protein</fullName>
    </submittedName>
</protein>